<dbReference type="InterPro" id="IPR000601">
    <property type="entry name" value="PKD_dom"/>
</dbReference>
<feature type="domain" description="PKD" evidence="3">
    <location>
        <begin position="481"/>
        <end position="562"/>
    </location>
</feature>
<keyword evidence="2" id="KW-0472">Membrane</keyword>
<dbReference type="NCBIfam" id="TIGR03296">
    <property type="entry name" value="M6dom_TIGR03296"/>
    <property type="match status" value="1"/>
</dbReference>
<evidence type="ECO:0000256" key="2">
    <source>
        <dbReference type="SAM" id="Phobius"/>
    </source>
</evidence>
<feature type="domain" description="PKD" evidence="3">
    <location>
        <begin position="567"/>
        <end position="647"/>
    </location>
</feature>
<protein>
    <recommendedName>
        <fullName evidence="3">PKD domain-containing protein</fullName>
    </recommendedName>
</protein>
<feature type="transmembrane region" description="Helical" evidence="2">
    <location>
        <begin position="1130"/>
        <end position="1149"/>
    </location>
</feature>
<dbReference type="InterPro" id="IPR008757">
    <property type="entry name" value="Peptidase_M6-like_domain"/>
</dbReference>
<sequence length="1155" mass="129408">MSARYLSVIGLLFLAILAVNSASAAPTSGNISVAFIMAGFEDQDFQEEYDQDYFEDTAFANTNSMWDYFDEVSKGALNIEGNVYGPYTLDGDAADYSSGSSFVRDSVEIADDDIYYPDYDAVVAIHSGPGGESSGNSNDIWSAHWPTLTISTDDEDENGNDHFVDGISQVPEYQLSNGEKNPLGVWCHEFGHELGLPDYYDTDGSSEGVGNWAVMAAGSWGNNGETPVYFSAYSRYWLGWDEPILVQGDIANLVIEPVSEGGKIYKLPIPGNWTDSEQYFLLENRQQTKYDTYLPGEGLLIWHIDEEVMFSKWSSNTVNNDEDHKGMDLEEADGDDDLDSGANRGDSGDPYRSGSFTKDTYPNSLAYNGSESGWKIDNIEVDGDNIVVDISFLSKPHAIADADEAVVAEGEALQFYGNESWDEDGQIVNYTWNFGDGKYNYTDNPVHIFTENGEYNVTLTVRDNNGLEDTYILNIFVNKPPVASISISKTVIMLGESITFDASNSYDLDGEIDFYYWNFDDGRTSNQIMKEHTYSDSGIFNVSLKLIDNLNDISTTYYTIEVINSLPEISFDVNPNDGNTLTLFEFIDSSTDADGEIEEWLWLFGDGNTSNEVSPSHYYSFPGYYNVTLTLTDDQNGVNSSTIIIFVNNSPPNPDIVIEEGIISGENQWIIPTNREVRIDGGVSLDNDNTVLTYQWQYDSATYYGQHLDLLFVEGEHNIELTVSDPRGANTTETFILTGTNLPILNLNYEEINLVVNQDAEIITSTFGEVNLYEWKIYQVSSSNLILLSDEVNVNLSKTIKFNERGDYKLIASARDSESNLWTNDIELDVTVYDKPTSYFEFDSDINEDTWIGFNGSKSTGLGLNYVWKLDGNILDSNNAIISTFIDSGGYHVMNLTVEQEPVGIAYYESEIYLNSKPTGVLQTSPTTPRVGEDFEIYLNAFDVETDANIEYLKIKIIDNKDNERAEFEYINQGANFNLIFEVEYAGEIILEYSLIDESGNKNESINSVNVIGWADIFISDIKISGSKEKGAKHQIETILTNYNETYNSTNYNGYTATGYYELFIDSELVHTSSFSIEPESSESFKFEWTATGNYHEFNVKAYVNDGEINKENNEYTKEQVFESERKSGFLPSLSLLSCIVVMCIIVSFNRSKPN</sequence>
<feature type="domain" description="PKD" evidence="3">
    <location>
        <begin position="396"/>
        <end position="484"/>
    </location>
</feature>
<evidence type="ECO:0000259" key="3">
    <source>
        <dbReference type="PROSITE" id="PS50093"/>
    </source>
</evidence>
<dbReference type="Pfam" id="PF05547">
    <property type="entry name" value="Peptidase_M6"/>
    <property type="match status" value="1"/>
</dbReference>
<dbReference type="CDD" id="cd00146">
    <property type="entry name" value="PKD"/>
    <property type="match status" value="3"/>
</dbReference>
<dbReference type="PANTHER" id="PTHR41775">
    <property type="entry name" value="SECRETED PROTEIN-RELATED"/>
    <property type="match status" value="1"/>
</dbReference>
<dbReference type="InterPro" id="IPR013783">
    <property type="entry name" value="Ig-like_fold"/>
</dbReference>
<dbReference type="InterPro" id="IPR022409">
    <property type="entry name" value="PKD/Chitinase_dom"/>
</dbReference>
<dbReference type="SUPFAM" id="SSF49299">
    <property type="entry name" value="PKD domain"/>
    <property type="match status" value="3"/>
</dbReference>
<keyword evidence="2" id="KW-0812">Transmembrane</keyword>
<dbReference type="GO" id="GO:0008233">
    <property type="term" value="F:peptidase activity"/>
    <property type="evidence" value="ECO:0007669"/>
    <property type="project" value="InterPro"/>
</dbReference>
<dbReference type="SMART" id="SM00089">
    <property type="entry name" value="PKD"/>
    <property type="match status" value="3"/>
</dbReference>
<evidence type="ECO:0000313" key="5">
    <source>
        <dbReference type="Proteomes" id="UP000183080"/>
    </source>
</evidence>
<feature type="compositionally biased region" description="Acidic residues" evidence="1">
    <location>
        <begin position="329"/>
        <end position="339"/>
    </location>
</feature>
<accession>A0A1J5TQG8</accession>
<dbReference type="AlphaFoldDB" id="A0A1J5TQG8"/>
<gene>
    <name evidence="4" type="ORF">BD935_01735</name>
</gene>
<dbReference type="PROSITE" id="PS50093">
    <property type="entry name" value="PKD"/>
    <property type="match status" value="3"/>
</dbReference>
<dbReference type="STRING" id="1888995.BD935_01735"/>
<proteinExistence type="predicted"/>
<keyword evidence="2" id="KW-1133">Transmembrane helix</keyword>
<dbReference type="EMBL" id="MIZA01000020">
    <property type="protein sequence ID" value="OIR18504.1"/>
    <property type="molecule type" value="Genomic_DNA"/>
</dbReference>
<name>A0A1J5TQG8_9ARCH</name>
<dbReference type="Proteomes" id="UP000183080">
    <property type="component" value="Unassembled WGS sequence"/>
</dbReference>
<dbReference type="Pfam" id="PF18911">
    <property type="entry name" value="PKD_4"/>
    <property type="match status" value="3"/>
</dbReference>
<dbReference type="InterPro" id="IPR035986">
    <property type="entry name" value="PKD_dom_sf"/>
</dbReference>
<feature type="region of interest" description="Disordered" evidence="1">
    <location>
        <begin position="321"/>
        <end position="357"/>
    </location>
</feature>
<dbReference type="GO" id="GO:0006508">
    <property type="term" value="P:proteolysis"/>
    <property type="evidence" value="ECO:0007669"/>
    <property type="project" value="InterPro"/>
</dbReference>
<comment type="caution">
    <text evidence="4">The sequence shown here is derived from an EMBL/GenBank/DDBJ whole genome shotgun (WGS) entry which is preliminary data.</text>
</comment>
<evidence type="ECO:0000313" key="4">
    <source>
        <dbReference type="EMBL" id="OIR18504.1"/>
    </source>
</evidence>
<evidence type="ECO:0000256" key="1">
    <source>
        <dbReference type="SAM" id="MobiDB-lite"/>
    </source>
</evidence>
<organism evidence="4 5">
    <name type="scientific">Marine Group III euryarchaeote CG-Epi1</name>
    <dbReference type="NCBI Taxonomy" id="1888995"/>
    <lineage>
        <taxon>Archaea</taxon>
        <taxon>Methanobacteriati</taxon>
        <taxon>Thermoplasmatota</taxon>
        <taxon>Thermoplasmata</taxon>
        <taxon>Candidatus Thermoprofundales</taxon>
    </lineage>
</organism>
<dbReference type="Gene3D" id="2.60.40.10">
    <property type="entry name" value="Immunoglobulins"/>
    <property type="match status" value="4"/>
</dbReference>
<reference evidence="4 5" key="1">
    <citation type="submission" date="2016-08" db="EMBL/GenBank/DDBJ databases">
        <title>New Insights into Marine Group III Euryarchaeota, from dark to light.</title>
        <authorList>
            <person name="Haro-Moreno J.M."/>
            <person name="Rodriguez-Valera F."/>
            <person name="Lopez-Garcia P."/>
            <person name="Moreira D."/>
            <person name="Martin-Cuadrado A.B."/>
        </authorList>
    </citation>
    <scope>NUCLEOTIDE SEQUENCE [LARGE SCALE GENOMIC DNA]</scope>
    <source>
        <strain evidence="4">CG-Epi1</strain>
    </source>
</reference>
<dbReference type="SUPFAM" id="SSF55486">
    <property type="entry name" value="Metalloproteases ('zincins'), catalytic domain"/>
    <property type="match status" value="1"/>
</dbReference>
<dbReference type="PANTHER" id="PTHR41775:SF1">
    <property type="entry name" value="PEPTIDASE M6-LIKE DOMAIN-CONTAINING PROTEIN"/>
    <property type="match status" value="1"/>
</dbReference>